<dbReference type="PATRIC" id="fig|768706.3.peg.243"/>
<evidence type="ECO:0000256" key="1">
    <source>
        <dbReference type="SAM" id="MobiDB-lite"/>
    </source>
</evidence>
<dbReference type="OrthoDB" id="1797976at2"/>
<keyword evidence="2" id="KW-0732">Signal</keyword>
<reference evidence="3 4" key="2">
    <citation type="journal article" date="2012" name="J. Bacteriol.">
        <title>Complete genome sequences of Desulfosporosinus orientis DSM765T, Desulfosporosinus youngiae DSM17734T, Desulfosporosinus meridiei DSM13257T, and Desulfosporosinus acidiphilus DSM22704T.</title>
        <authorList>
            <person name="Pester M."/>
            <person name="Brambilla E."/>
            <person name="Alazard D."/>
            <person name="Rattei T."/>
            <person name="Weinmaier T."/>
            <person name="Han J."/>
            <person name="Lucas S."/>
            <person name="Lapidus A."/>
            <person name="Cheng J.F."/>
            <person name="Goodwin L."/>
            <person name="Pitluck S."/>
            <person name="Peters L."/>
            <person name="Ovchinnikova G."/>
            <person name="Teshima H."/>
            <person name="Detter J.C."/>
            <person name="Han C.S."/>
            <person name="Tapia R."/>
            <person name="Land M.L."/>
            <person name="Hauser L."/>
            <person name="Kyrpides N.C."/>
            <person name="Ivanova N.N."/>
            <person name="Pagani I."/>
            <person name="Huntmann M."/>
            <person name="Wei C.L."/>
            <person name="Davenport K.W."/>
            <person name="Daligault H."/>
            <person name="Chain P.S."/>
            <person name="Chen A."/>
            <person name="Mavromatis K."/>
            <person name="Markowitz V."/>
            <person name="Szeto E."/>
            <person name="Mikhailova N."/>
            <person name="Pati A."/>
            <person name="Wagner M."/>
            <person name="Woyke T."/>
            <person name="Ollivier B."/>
            <person name="Klenk H.P."/>
            <person name="Spring S."/>
            <person name="Loy A."/>
        </authorList>
    </citation>
    <scope>NUCLEOTIDE SEQUENCE [LARGE SCALE GENOMIC DNA]</scope>
    <source>
        <strain evidence="4">ATCC 19365 / DSM 765 / NCIMB 8382 / VKM B-1628</strain>
    </source>
</reference>
<protein>
    <submittedName>
        <fullName evidence="3">Putative periplasmic solute-binding protein</fullName>
    </submittedName>
</protein>
<feature type="chain" id="PRO_5039022910" evidence="2">
    <location>
        <begin position="31"/>
        <end position="151"/>
    </location>
</feature>
<dbReference type="KEGG" id="dor:Desor_0282"/>
<organism evidence="3 4">
    <name type="scientific">Desulfosporosinus orientis (strain ATCC 19365 / DSM 765 / NCIMB 8382 / VKM B-1628 / Singapore I)</name>
    <name type="common">Desulfotomaculum orientis</name>
    <dbReference type="NCBI Taxonomy" id="768706"/>
    <lineage>
        <taxon>Bacteria</taxon>
        <taxon>Bacillati</taxon>
        <taxon>Bacillota</taxon>
        <taxon>Clostridia</taxon>
        <taxon>Eubacteriales</taxon>
        <taxon>Desulfitobacteriaceae</taxon>
        <taxon>Desulfosporosinus</taxon>
    </lineage>
</organism>
<dbReference type="AlphaFoldDB" id="G7WA02"/>
<dbReference type="HOGENOM" id="CLU_1774431_0_0_9"/>
<dbReference type="RefSeq" id="WP_014182824.1">
    <property type="nucleotide sequence ID" value="NC_016584.1"/>
</dbReference>
<feature type="region of interest" description="Disordered" evidence="1">
    <location>
        <begin position="34"/>
        <end position="83"/>
    </location>
</feature>
<name>G7WA02_DESOD</name>
<sequence length="151" mass="16790">MKFTRSFWLGLGSGLILSAMLALVLSPQHQQVDQQPAVNSQTSLPIDQETNQAEGTQIPQSSESAESKKSSMQVLPSEPDSSEIEKDFVIPKGVGAERIAELLLAQGFIKDKEVFLDNVHQLRVQRRFQAGTFKLTLGLTEEELIKRLLKK</sequence>
<proteinExistence type="predicted"/>
<gene>
    <name evidence="3" type="ordered locus">Desor_0282</name>
</gene>
<reference evidence="4" key="1">
    <citation type="submission" date="2011-11" db="EMBL/GenBank/DDBJ databases">
        <title>Complete sequence of Desulfosporosinus orientis DSM 765.</title>
        <authorList>
            <person name="Lucas S."/>
            <person name="Han J."/>
            <person name="Lapidus A."/>
            <person name="Cheng J.-F."/>
            <person name="Goodwin L."/>
            <person name="Pitluck S."/>
            <person name="Peters L."/>
            <person name="Ovchinnikova G."/>
            <person name="Teshima H."/>
            <person name="Detter J.C."/>
            <person name="Han C."/>
            <person name="Tapia R."/>
            <person name="Land M."/>
            <person name="Hauser L."/>
            <person name="Kyrpides N."/>
            <person name="Ivanova N."/>
            <person name="Pagani I."/>
            <person name="Pester M."/>
            <person name="Spring S."/>
            <person name="Ollivier B."/>
            <person name="Rattei T."/>
            <person name="Klenk H.-P."/>
            <person name="Wagner M."/>
            <person name="Loy A."/>
            <person name="Woyke T."/>
        </authorList>
    </citation>
    <scope>NUCLEOTIDE SEQUENCE [LARGE SCALE GENOMIC DNA]</scope>
    <source>
        <strain evidence="4">ATCC 19365 / DSM 765 / NCIMB 8382 / VKM B-1628</strain>
    </source>
</reference>
<dbReference type="STRING" id="768706.Desor_0282"/>
<keyword evidence="4" id="KW-1185">Reference proteome</keyword>
<dbReference type="eggNOG" id="COG1559">
    <property type="taxonomic scope" value="Bacteria"/>
</dbReference>
<evidence type="ECO:0000313" key="4">
    <source>
        <dbReference type="Proteomes" id="UP000006346"/>
    </source>
</evidence>
<evidence type="ECO:0000256" key="2">
    <source>
        <dbReference type="SAM" id="SignalP"/>
    </source>
</evidence>
<dbReference type="Gene3D" id="3.30.1490.480">
    <property type="entry name" value="Endolytic murein transglycosylase"/>
    <property type="match status" value="1"/>
</dbReference>
<dbReference type="Proteomes" id="UP000006346">
    <property type="component" value="Chromosome"/>
</dbReference>
<feature type="signal peptide" evidence="2">
    <location>
        <begin position="1"/>
        <end position="30"/>
    </location>
</feature>
<evidence type="ECO:0000313" key="3">
    <source>
        <dbReference type="EMBL" id="AET65998.1"/>
    </source>
</evidence>
<feature type="compositionally biased region" description="Polar residues" evidence="1">
    <location>
        <begin position="34"/>
        <end position="60"/>
    </location>
</feature>
<accession>G7WA02</accession>
<dbReference type="EMBL" id="CP003108">
    <property type="protein sequence ID" value="AET65998.1"/>
    <property type="molecule type" value="Genomic_DNA"/>
</dbReference>